<dbReference type="RefSeq" id="WP_016875527.1">
    <property type="nucleotide sequence ID" value="NZ_AJLN01000100.1"/>
</dbReference>
<dbReference type="EMBL" id="RSCJ01000004">
    <property type="protein sequence ID" value="RUR84596.1"/>
    <property type="molecule type" value="Genomic_DNA"/>
</dbReference>
<evidence type="ECO:0000313" key="7">
    <source>
        <dbReference type="EMBL" id="RUR84596.1"/>
    </source>
</evidence>
<accession>A0A3S0XZM1</accession>
<comment type="subcellular location">
    <subcellularLocation>
        <location evidence="1">Membrane</location>
        <topology evidence="1">Multi-pass membrane protein</topology>
    </subcellularLocation>
</comment>
<feature type="transmembrane region" description="Helical" evidence="5">
    <location>
        <begin position="348"/>
        <end position="372"/>
    </location>
</feature>
<dbReference type="GO" id="GO:0016874">
    <property type="term" value="F:ligase activity"/>
    <property type="evidence" value="ECO:0007669"/>
    <property type="project" value="UniProtKB-KW"/>
</dbReference>
<feature type="domain" description="O-antigen ligase-related" evidence="6">
    <location>
        <begin position="185"/>
        <end position="337"/>
    </location>
</feature>
<keyword evidence="2 5" id="KW-0812">Transmembrane</keyword>
<dbReference type="PANTHER" id="PTHR37422:SF17">
    <property type="entry name" value="O-ANTIGEN LIGASE"/>
    <property type="match status" value="1"/>
</dbReference>
<protein>
    <submittedName>
        <fullName evidence="7">Ligase</fullName>
    </submittedName>
</protein>
<dbReference type="Pfam" id="PF04932">
    <property type="entry name" value="Wzy_C"/>
    <property type="match status" value="1"/>
</dbReference>
<keyword evidence="3 5" id="KW-1133">Transmembrane helix</keyword>
<gene>
    <name evidence="7" type="primary">hfsI</name>
    <name evidence="7" type="ORF">PCC6912_14910</name>
</gene>
<dbReference type="AlphaFoldDB" id="A0A3S0XZM1"/>
<dbReference type="STRING" id="211165.GCA_000317285_03915"/>
<evidence type="ECO:0000256" key="5">
    <source>
        <dbReference type="SAM" id="Phobius"/>
    </source>
</evidence>
<sequence>MNNKSFQRLVTYLEIWLTGLLLFYFVSPRFFPELIAKFFDVFSYAIVAFLIVLRWKKFVYVATRDIPLLLLFGMVAISGLWSAFPELTSITFKAMLRTILFGMYLATRYNIKEQIRLLTWVFGITTLCSLIFSLALPSYGIYSNGAWRGIFPYKNHLAVHMVLSAMLFMFAGFNKSKLRWIAWIGLAIATALVFLSLSKGGYVIFVTALYLLPLHKFVKQQYKSRAILLFSALAISTIISLLILTNEKTILVNVLGKDTELNGRTPIWMLCIEQALKRPWLGYGISGFWGSNQSIVIQRTTWAGNHLSIHEFQKFNSHNGYIEIFLQLGFLGLSIYLLNFFNTLFRVIYIWMATATLESFWMFQTLIIMLLYNFSDSGGILSRGTIWIMYVSISLSSAVWLKRIKNNHQLQMNSSQNLANSSL</sequence>
<dbReference type="PANTHER" id="PTHR37422">
    <property type="entry name" value="TEICHURONIC ACID BIOSYNTHESIS PROTEIN TUAE"/>
    <property type="match status" value="1"/>
</dbReference>
<organism evidence="7 8">
    <name type="scientific">Chlorogloeopsis fritschii PCC 6912</name>
    <dbReference type="NCBI Taxonomy" id="211165"/>
    <lineage>
        <taxon>Bacteria</taxon>
        <taxon>Bacillati</taxon>
        <taxon>Cyanobacteriota</taxon>
        <taxon>Cyanophyceae</taxon>
        <taxon>Nostocales</taxon>
        <taxon>Chlorogloeopsidaceae</taxon>
        <taxon>Chlorogloeopsis</taxon>
    </lineage>
</organism>
<feature type="transmembrane region" description="Helical" evidence="5">
    <location>
        <begin position="156"/>
        <end position="173"/>
    </location>
</feature>
<feature type="transmembrane region" description="Helical" evidence="5">
    <location>
        <begin position="225"/>
        <end position="244"/>
    </location>
</feature>
<proteinExistence type="predicted"/>
<keyword evidence="8" id="KW-1185">Reference proteome</keyword>
<feature type="transmembrane region" description="Helical" evidence="5">
    <location>
        <begin position="118"/>
        <end position="136"/>
    </location>
</feature>
<dbReference type="Proteomes" id="UP000268857">
    <property type="component" value="Unassembled WGS sequence"/>
</dbReference>
<evidence type="ECO:0000256" key="4">
    <source>
        <dbReference type="ARBA" id="ARBA00023136"/>
    </source>
</evidence>
<name>A0A3S0XZM1_CHLFR</name>
<dbReference type="GO" id="GO:0016020">
    <property type="term" value="C:membrane"/>
    <property type="evidence" value="ECO:0007669"/>
    <property type="project" value="UniProtKB-SubCell"/>
</dbReference>
<feature type="transmembrane region" description="Helical" evidence="5">
    <location>
        <begin position="9"/>
        <end position="28"/>
    </location>
</feature>
<feature type="transmembrane region" description="Helical" evidence="5">
    <location>
        <begin position="90"/>
        <end position="106"/>
    </location>
</feature>
<keyword evidence="4 5" id="KW-0472">Membrane</keyword>
<feature type="transmembrane region" description="Helical" evidence="5">
    <location>
        <begin position="180"/>
        <end position="196"/>
    </location>
</feature>
<dbReference type="InterPro" id="IPR007016">
    <property type="entry name" value="O-antigen_ligase-rel_domated"/>
</dbReference>
<keyword evidence="7" id="KW-0436">Ligase</keyword>
<evidence type="ECO:0000256" key="2">
    <source>
        <dbReference type="ARBA" id="ARBA00022692"/>
    </source>
</evidence>
<feature type="transmembrane region" description="Helical" evidence="5">
    <location>
        <begin position="202"/>
        <end position="218"/>
    </location>
</feature>
<feature type="transmembrane region" description="Helical" evidence="5">
    <location>
        <begin position="324"/>
        <end position="341"/>
    </location>
</feature>
<feature type="transmembrane region" description="Helical" evidence="5">
    <location>
        <begin position="65"/>
        <end position="84"/>
    </location>
</feature>
<dbReference type="OrthoDB" id="4391260at2"/>
<feature type="transmembrane region" description="Helical" evidence="5">
    <location>
        <begin position="384"/>
        <end position="401"/>
    </location>
</feature>
<dbReference type="InterPro" id="IPR051533">
    <property type="entry name" value="WaaL-like"/>
</dbReference>
<feature type="transmembrane region" description="Helical" evidence="5">
    <location>
        <begin position="34"/>
        <end position="53"/>
    </location>
</feature>
<comment type="caution">
    <text evidence="7">The sequence shown here is derived from an EMBL/GenBank/DDBJ whole genome shotgun (WGS) entry which is preliminary data.</text>
</comment>
<evidence type="ECO:0000259" key="6">
    <source>
        <dbReference type="Pfam" id="PF04932"/>
    </source>
</evidence>
<evidence type="ECO:0000256" key="1">
    <source>
        <dbReference type="ARBA" id="ARBA00004141"/>
    </source>
</evidence>
<reference evidence="7 8" key="1">
    <citation type="journal article" date="2019" name="Genome Biol. Evol.">
        <title>Day and night: Metabolic profiles and evolutionary relationships of six axenic non-marine cyanobacteria.</title>
        <authorList>
            <person name="Will S.E."/>
            <person name="Henke P."/>
            <person name="Boedeker C."/>
            <person name="Huang S."/>
            <person name="Brinkmann H."/>
            <person name="Rohde M."/>
            <person name="Jarek M."/>
            <person name="Friedl T."/>
            <person name="Seufert S."/>
            <person name="Schumacher M."/>
            <person name="Overmann J."/>
            <person name="Neumann-Schaal M."/>
            <person name="Petersen J."/>
        </authorList>
    </citation>
    <scope>NUCLEOTIDE SEQUENCE [LARGE SCALE GENOMIC DNA]</scope>
    <source>
        <strain evidence="7 8">PCC 6912</strain>
    </source>
</reference>
<evidence type="ECO:0000256" key="3">
    <source>
        <dbReference type="ARBA" id="ARBA00022989"/>
    </source>
</evidence>
<evidence type="ECO:0000313" key="8">
    <source>
        <dbReference type="Proteomes" id="UP000268857"/>
    </source>
</evidence>